<dbReference type="InterPro" id="IPR010493">
    <property type="entry name" value="Ser_AcTrfase_N"/>
</dbReference>
<dbReference type="SMART" id="SM00971">
    <property type="entry name" value="SATase_N"/>
    <property type="match status" value="1"/>
</dbReference>
<evidence type="ECO:0000256" key="9">
    <source>
        <dbReference type="ARBA" id="ARBA00049486"/>
    </source>
</evidence>
<evidence type="ECO:0000256" key="5">
    <source>
        <dbReference type="ARBA" id="ARBA00022605"/>
    </source>
</evidence>
<dbReference type="NCBIfam" id="NF041874">
    <property type="entry name" value="EPS_EpsC"/>
    <property type="match status" value="1"/>
</dbReference>
<dbReference type="NCBIfam" id="TIGR01172">
    <property type="entry name" value="cysE"/>
    <property type="match status" value="1"/>
</dbReference>
<name>A0AAN1WJU6_9GAMM</name>
<dbReference type="EMBL" id="AP023086">
    <property type="protein sequence ID" value="BCD98904.1"/>
    <property type="molecule type" value="Genomic_DNA"/>
</dbReference>
<evidence type="ECO:0000256" key="4">
    <source>
        <dbReference type="ARBA" id="ARBA00018522"/>
    </source>
</evidence>
<feature type="domain" description="Serine acetyltransferase N-terminal" evidence="10">
    <location>
        <begin position="7"/>
        <end position="111"/>
    </location>
</feature>
<evidence type="ECO:0000256" key="2">
    <source>
        <dbReference type="ARBA" id="ARBA00007274"/>
    </source>
</evidence>
<comment type="pathway">
    <text evidence="1">Amino-acid biosynthesis; L-cysteine biosynthesis; L-cysteine from L-serine: step 1/2.</text>
</comment>
<keyword evidence="6 11" id="KW-0808">Transferase</keyword>
<dbReference type="Pfam" id="PF00132">
    <property type="entry name" value="Hexapep"/>
    <property type="match status" value="1"/>
</dbReference>
<dbReference type="SUPFAM" id="SSF51161">
    <property type="entry name" value="Trimeric LpxA-like enzymes"/>
    <property type="match status" value="1"/>
</dbReference>
<dbReference type="GO" id="GO:0005737">
    <property type="term" value="C:cytoplasm"/>
    <property type="evidence" value="ECO:0007669"/>
    <property type="project" value="InterPro"/>
</dbReference>
<dbReference type="PANTHER" id="PTHR42811">
    <property type="entry name" value="SERINE ACETYLTRANSFERASE"/>
    <property type="match status" value="1"/>
</dbReference>
<evidence type="ECO:0000313" key="11">
    <source>
        <dbReference type="EMBL" id="BCD98904.1"/>
    </source>
</evidence>
<evidence type="ECO:0000256" key="7">
    <source>
        <dbReference type="ARBA" id="ARBA00023192"/>
    </source>
</evidence>
<dbReference type="InterPro" id="IPR042122">
    <property type="entry name" value="Ser_AcTrfase_N_sf"/>
</dbReference>
<evidence type="ECO:0000313" key="12">
    <source>
        <dbReference type="Proteomes" id="UP001320119"/>
    </source>
</evidence>
<dbReference type="FunFam" id="2.160.10.10:FF:000002">
    <property type="entry name" value="Serine acetyltransferase"/>
    <property type="match status" value="1"/>
</dbReference>
<dbReference type="Pfam" id="PF06426">
    <property type="entry name" value="SATase_N"/>
    <property type="match status" value="1"/>
</dbReference>
<protein>
    <recommendedName>
        <fullName evidence="4">Serine acetyltransferase</fullName>
        <ecNumber evidence="3">2.3.1.30</ecNumber>
    </recommendedName>
</protein>
<evidence type="ECO:0000259" key="10">
    <source>
        <dbReference type="SMART" id="SM00971"/>
    </source>
</evidence>
<comment type="similarity">
    <text evidence="2">Belongs to the transferase hexapeptide repeat family.</text>
</comment>
<dbReference type="InterPro" id="IPR045304">
    <property type="entry name" value="LbH_SAT"/>
</dbReference>
<dbReference type="KEGG" id="marq:MARGE09_P3105"/>
<keyword evidence="12" id="KW-1185">Reference proteome</keyword>
<keyword evidence="8 11" id="KW-0012">Acyltransferase</keyword>
<gene>
    <name evidence="11" type="ORF">MARGE09_P3105</name>
</gene>
<dbReference type="Gene3D" id="1.10.3130.10">
    <property type="entry name" value="serine acetyltransferase, domain 1"/>
    <property type="match status" value="1"/>
</dbReference>
<keyword evidence="7" id="KW-0198">Cysteine biosynthesis</keyword>
<dbReference type="InterPro" id="IPR011004">
    <property type="entry name" value="Trimer_LpxA-like_sf"/>
</dbReference>
<dbReference type="EC" id="2.3.1.30" evidence="3"/>
<dbReference type="AlphaFoldDB" id="A0AAN1WJU6"/>
<dbReference type="RefSeq" id="WP_236987394.1">
    <property type="nucleotide sequence ID" value="NZ_AP023086.1"/>
</dbReference>
<dbReference type="Gene3D" id="2.160.10.10">
    <property type="entry name" value="Hexapeptide repeat proteins"/>
    <property type="match status" value="1"/>
</dbReference>
<dbReference type="GO" id="GO:0009001">
    <property type="term" value="F:serine O-acetyltransferase activity"/>
    <property type="evidence" value="ECO:0007669"/>
    <property type="project" value="UniProtKB-EC"/>
</dbReference>
<evidence type="ECO:0000256" key="1">
    <source>
        <dbReference type="ARBA" id="ARBA00004876"/>
    </source>
</evidence>
<dbReference type="InterPro" id="IPR005881">
    <property type="entry name" value="Ser_O-AcTrfase"/>
</dbReference>
<dbReference type="NCBIfam" id="NF008349">
    <property type="entry name" value="PRK11132.1"/>
    <property type="match status" value="1"/>
</dbReference>
<sequence>MPSQDTLWQTILSETRDQAANEPALASFLHATVLNHDTLEAALSYHLANKLGSSEISDLQVREIIEKAFKSEPSIGQAIRADLHAVFDRDSACDSYLYPLLYFKGFQALQSYRIAHWLWRQNRKCLALFLQSRIAITYSVDIHPAAKLGKGIMLDHATGIVIGETTVVEDDVSIMQEVTLGGTGKECGDRHPKVRHGVLISAGAKILGNIEIGANAKVGAGSVVLKDVAPQTTVAGVPAVVVGKTASASPALDMNHEISCDAECFGKADS</sequence>
<dbReference type="CDD" id="cd03354">
    <property type="entry name" value="LbH_SAT"/>
    <property type="match status" value="1"/>
</dbReference>
<keyword evidence="5" id="KW-0028">Amino-acid biosynthesis</keyword>
<organism evidence="11 12">
    <name type="scientific">Marinagarivorans cellulosilyticus</name>
    <dbReference type="NCBI Taxonomy" id="2721545"/>
    <lineage>
        <taxon>Bacteria</taxon>
        <taxon>Pseudomonadati</taxon>
        <taxon>Pseudomonadota</taxon>
        <taxon>Gammaproteobacteria</taxon>
        <taxon>Cellvibrionales</taxon>
        <taxon>Cellvibrionaceae</taxon>
        <taxon>Marinagarivorans</taxon>
    </lineage>
</organism>
<dbReference type="GO" id="GO:0006535">
    <property type="term" value="P:cysteine biosynthetic process from serine"/>
    <property type="evidence" value="ECO:0007669"/>
    <property type="project" value="InterPro"/>
</dbReference>
<evidence type="ECO:0000256" key="8">
    <source>
        <dbReference type="ARBA" id="ARBA00023315"/>
    </source>
</evidence>
<evidence type="ECO:0000256" key="6">
    <source>
        <dbReference type="ARBA" id="ARBA00022679"/>
    </source>
</evidence>
<accession>A0AAN1WJU6</accession>
<dbReference type="InterPro" id="IPR001451">
    <property type="entry name" value="Hexapep"/>
</dbReference>
<proteinExistence type="inferred from homology"/>
<evidence type="ECO:0000256" key="3">
    <source>
        <dbReference type="ARBA" id="ARBA00013266"/>
    </source>
</evidence>
<dbReference type="InterPro" id="IPR053376">
    <property type="entry name" value="Serine_acetyltransferase"/>
</dbReference>
<reference evidence="11 12" key="1">
    <citation type="journal article" date="2022" name="IScience">
        <title>An ultrasensitive nanofiber-based assay for enzymatic hydrolysis and deep-sea microbial degradation of cellulose.</title>
        <authorList>
            <person name="Tsudome M."/>
            <person name="Tachioka M."/>
            <person name="Miyazaki M."/>
            <person name="Uchimura K."/>
            <person name="Tsuda M."/>
            <person name="Takaki Y."/>
            <person name="Deguchi S."/>
        </authorList>
    </citation>
    <scope>NUCLEOTIDE SEQUENCE [LARGE SCALE GENOMIC DNA]</scope>
    <source>
        <strain evidence="11 12">GE09</strain>
    </source>
</reference>
<comment type="catalytic activity">
    <reaction evidence="9">
        <text>L-serine + acetyl-CoA = O-acetyl-L-serine + CoA</text>
        <dbReference type="Rhea" id="RHEA:24560"/>
        <dbReference type="ChEBI" id="CHEBI:33384"/>
        <dbReference type="ChEBI" id="CHEBI:57287"/>
        <dbReference type="ChEBI" id="CHEBI:57288"/>
        <dbReference type="ChEBI" id="CHEBI:58340"/>
        <dbReference type="EC" id="2.3.1.30"/>
    </reaction>
</comment>
<dbReference type="Proteomes" id="UP001320119">
    <property type="component" value="Chromosome"/>
</dbReference>